<organism evidence="1 2">
    <name type="scientific">Sesamum angolense</name>
    <dbReference type="NCBI Taxonomy" id="2727404"/>
    <lineage>
        <taxon>Eukaryota</taxon>
        <taxon>Viridiplantae</taxon>
        <taxon>Streptophyta</taxon>
        <taxon>Embryophyta</taxon>
        <taxon>Tracheophyta</taxon>
        <taxon>Spermatophyta</taxon>
        <taxon>Magnoliopsida</taxon>
        <taxon>eudicotyledons</taxon>
        <taxon>Gunneridae</taxon>
        <taxon>Pentapetalae</taxon>
        <taxon>asterids</taxon>
        <taxon>lamiids</taxon>
        <taxon>Lamiales</taxon>
        <taxon>Pedaliaceae</taxon>
        <taxon>Sesamum</taxon>
    </lineage>
</organism>
<sequence length="168" mass="18719">MDPLPSVIKAYVMILLEKPRQVNLGLKDEYENSAMHVKTALMRKEMVHNSGDGGKPQLDVKPLYCDNCDKTGHTCETCFKLHHMKDADSWMKDSEPINCVGHGEAEYHSLVSKGSKQQNAYLSTKILPAPAFISGVQVRLGDTSSNANLRSLLEFLVLFNIPFDLVLV</sequence>
<name>A0AAE1W690_9LAMI</name>
<dbReference type="Proteomes" id="UP001289374">
    <property type="component" value="Unassembled WGS sequence"/>
</dbReference>
<reference evidence="1" key="1">
    <citation type="submission" date="2020-06" db="EMBL/GenBank/DDBJ databases">
        <authorList>
            <person name="Li T."/>
            <person name="Hu X."/>
            <person name="Zhang T."/>
            <person name="Song X."/>
            <person name="Zhang H."/>
            <person name="Dai N."/>
            <person name="Sheng W."/>
            <person name="Hou X."/>
            <person name="Wei L."/>
        </authorList>
    </citation>
    <scope>NUCLEOTIDE SEQUENCE</scope>
    <source>
        <strain evidence="1">K16</strain>
        <tissue evidence="1">Leaf</tissue>
    </source>
</reference>
<keyword evidence="2" id="KW-1185">Reference proteome</keyword>
<evidence type="ECO:0000313" key="2">
    <source>
        <dbReference type="Proteomes" id="UP001289374"/>
    </source>
</evidence>
<dbReference type="EMBL" id="JACGWL010000014">
    <property type="protein sequence ID" value="KAK4387580.1"/>
    <property type="molecule type" value="Genomic_DNA"/>
</dbReference>
<proteinExistence type="predicted"/>
<evidence type="ECO:0000313" key="1">
    <source>
        <dbReference type="EMBL" id="KAK4387580.1"/>
    </source>
</evidence>
<comment type="caution">
    <text evidence="1">The sequence shown here is derived from an EMBL/GenBank/DDBJ whole genome shotgun (WGS) entry which is preliminary data.</text>
</comment>
<gene>
    <name evidence="1" type="ORF">Sango_2364600</name>
</gene>
<dbReference type="AlphaFoldDB" id="A0AAE1W690"/>
<reference evidence="1" key="2">
    <citation type="journal article" date="2024" name="Plant">
        <title>Genomic evolution and insights into agronomic trait innovations of Sesamum species.</title>
        <authorList>
            <person name="Miao H."/>
            <person name="Wang L."/>
            <person name="Qu L."/>
            <person name="Liu H."/>
            <person name="Sun Y."/>
            <person name="Le M."/>
            <person name="Wang Q."/>
            <person name="Wei S."/>
            <person name="Zheng Y."/>
            <person name="Lin W."/>
            <person name="Duan Y."/>
            <person name="Cao H."/>
            <person name="Xiong S."/>
            <person name="Wang X."/>
            <person name="Wei L."/>
            <person name="Li C."/>
            <person name="Ma Q."/>
            <person name="Ju M."/>
            <person name="Zhao R."/>
            <person name="Li G."/>
            <person name="Mu C."/>
            <person name="Tian Q."/>
            <person name="Mei H."/>
            <person name="Zhang T."/>
            <person name="Gao T."/>
            <person name="Zhang H."/>
        </authorList>
    </citation>
    <scope>NUCLEOTIDE SEQUENCE</scope>
    <source>
        <strain evidence="1">K16</strain>
    </source>
</reference>
<protein>
    <submittedName>
        <fullName evidence="1">Uncharacterized protein</fullName>
    </submittedName>
</protein>
<accession>A0AAE1W690</accession>